<gene>
    <name evidence="7" type="primary">ftsB</name>
    <name evidence="8" type="ORF">E3W66_07955</name>
</gene>
<dbReference type="HAMAP" id="MF_00599">
    <property type="entry name" value="FtsB"/>
    <property type="match status" value="1"/>
</dbReference>
<dbReference type="GO" id="GO:0030428">
    <property type="term" value="C:cell septum"/>
    <property type="evidence" value="ECO:0007669"/>
    <property type="project" value="TreeGrafter"/>
</dbReference>
<dbReference type="InterPro" id="IPR023081">
    <property type="entry name" value="Cell_div_FtsB"/>
</dbReference>
<evidence type="ECO:0000256" key="7">
    <source>
        <dbReference type="HAMAP-Rule" id="MF_00599"/>
    </source>
</evidence>
<dbReference type="OrthoDB" id="7061211at2"/>
<keyword evidence="6 7" id="KW-0131">Cell cycle</keyword>
<keyword evidence="5 7" id="KW-0472">Membrane</keyword>
<feature type="coiled-coil region" evidence="7">
    <location>
        <begin position="30"/>
        <end position="71"/>
    </location>
</feature>
<evidence type="ECO:0000256" key="6">
    <source>
        <dbReference type="ARBA" id="ARBA00023306"/>
    </source>
</evidence>
<keyword evidence="7" id="KW-0175">Coiled coil</keyword>
<comment type="similarity">
    <text evidence="7">Belongs to the FtsB family.</text>
</comment>
<evidence type="ECO:0000256" key="4">
    <source>
        <dbReference type="ARBA" id="ARBA00022989"/>
    </source>
</evidence>
<keyword evidence="3 7" id="KW-0812">Transmembrane</keyword>
<evidence type="ECO:0000256" key="1">
    <source>
        <dbReference type="ARBA" id="ARBA00022475"/>
    </source>
</evidence>
<dbReference type="GO" id="GO:0005886">
    <property type="term" value="C:plasma membrane"/>
    <property type="evidence" value="ECO:0007669"/>
    <property type="project" value="UniProtKB-SubCell"/>
</dbReference>
<dbReference type="PANTHER" id="PTHR37485:SF1">
    <property type="entry name" value="CELL DIVISION PROTEIN FTSB"/>
    <property type="match status" value="1"/>
</dbReference>
<keyword evidence="1 7" id="KW-1003">Cell membrane</keyword>
<comment type="subcellular location">
    <subcellularLocation>
        <location evidence="7">Cell inner membrane</location>
        <topology evidence="7">Single-pass type II membrane protein</topology>
    </subcellularLocation>
    <text evidence="7">Localizes to the division septum.</text>
</comment>
<dbReference type="GO" id="GO:0032153">
    <property type="term" value="C:cell division site"/>
    <property type="evidence" value="ECO:0007669"/>
    <property type="project" value="UniProtKB-UniRule"/>
</dbReference>
<name>A0A4Y8UEZ7_9GAMM</name>
<dbReference type="AlphaFoldDB" id="A0A4Y8UEZ7"/>
<dbReference type="InterPro" id="IPR007060">
    <property type="entry name" value="FtsL/DivIC"/>
</dbReference>
<sequence length="97" mass="10997">MLRWLLIGLISLLVALQLRLWFGEGSLAQRAALTQQIATQQQLNEQLAERNRQLASDVASLKRDLAAIEERARSELGLIKRGEHFFLLVEEELSDGQ</sequence>
<comment type="caution">
    <text evidence="8">The sequence shown here is derived from an EMBL/GenBank/DDBJ whole genome shotgun (WGS) entry which is preliminary data.</text>
</comment>
<protein>
    <recommendedName>
        <fullName evidence="7">Cell division protein FtsB</fullName>
    </recommendedName>
</protein>
<proteinExistence type="inferred from homology"/>
<comment type="function">
    <text evidence="7">Essential cell division protein. May link together the upstream cell division proteins, which are predominantly cytoplasmic, with the downstream cell division proteins, which are predominantly periplasmic.</text>
</comment>
<keyword evidence="2 7" id="KW-0132">Cell division</keyword>
<keyword evidence="9" id="KW-1185">Reference proteome</keyword>
<evidence type="ECO:0000313" key="9">
    <source>
        <dbReference type="Proteomes" id="UP000298133"/>
    </source>
</evidence>
<comment type="subunit">
    <text evidence="7">Part of a complex composed of FtsB, FtsL and FtsQ.</text>
</comment>
<evidence type="ECO:0000256" key="2">
    <source>
        <dbReference type="ARBA" id="ARBA00022618"/>
    </source>
</evidence>
<dbReference type="PANTHER" id="PTHR37485">
    <property type="entry name" value="CELL DIVISION PROTEIN FTSB"/>
    <property type="match status" value="1"/>
</dbReference>
<reference evidence="8 9" key="1">
    <citation type="submission" date="2019-03" db="EMBL/GenBank/DDBJ databases">
        <title>Draft genome of Gammaproteobacteria bacterium LSUCC0057, a member of the SAR92 clade.</title>
        <authorList>
            <person name="Lanclos V.C."/>
            <person name="Doiron C."/>
            <person name="Henson M.W."/>
            <person name="Thrash J.C."/>
        </authorList>
    </citation>
    <scope>NUCLEOTIDE SEQUENCE [LARGE SCALE GENOMIC DNA]</scope>
    <source>
        <strain evidence="8 9">LSUCC0057</strain>
    </source>
</reference>
<dbReference type="Proteomes" id="UP000298133">
    <property type="component" value="Unassembled WGS sequence"/>
</dbReference>
<accession>A0A4Y8UEZ7</accession>
<evidence type="ECO:0000256" key="3">
    <source>
        <dbReference type="ARBA" id="ARBA00022692"/>
    </source>
</evidence>
<feature type="topological domain" description="Periplasmic" evidence="7">
    <location>
        <begin position="23"/>
        <end position="97"/>
    </location>
</feature>
<evidence type="ECO:0000256" key="5">
    <source>
        <dbReference type="ARBA" id="ARBA00023136"/>
    </source>
</evidence>
<keyword evidence="4 7" id="KW-1133">Transmembrane helix</keyword>
<evidence type="ECO:0000313" key="8">
    <source>
        <dbReference type="EMBL" id="TFH67416.1"/>
    </source>
</evidence>
<organism evidence="8 9">
    <name type="scientific">Gammaproteobacteria bacterium LSUCC0057</name>
    <dbReference type="NCBI Taxonomy" id="2559237"/>
    <lineage>
        <taxon>Bacteria</taxon>
        <taxon>Pseudomonadati</taxon>
        <taxon>Pseudomonadota</taxon>
        <taxon>Gammaproteobacteria</taxon>
        <taxon>Cellvibrionales</taxon>
        <taxon>Porticoccaceae</taxon>
        <taxon>SAR92 clade</taxon>
    </lineage>
</organism>
<keyword evidence="7" id="KW-0997">Cell inner membrane</keyword>
<dbReference type="GO" id="GO:0043093">
    <property type="term" value="P:FtsZ-dependent cytokinesis"/>
    <property type="evidence" value="ECO:0007669"/>
    <property type="project" value="UniProtKB-UniRule"/>
</dbReference>
<dbReference type="Pfam" id="PF04977">
    <property type="entry name" value="DivIC"/>
    <property type="match status" value="1"/>
</dbReference>
<feature type="topological domain" description="Cytoplasmic" evidence="7">
    <location>
        <begin position="1"/>
        <end position="4"/>
    </location>
</feature>
<dbReference type="EMBL" id="SPIA01000003">
    <property type="protein sequence ID" value="TFH67416.1"/>
    <property type="molecule type" value="Genomic_DNA"/>
</dbReference>